<keyword evidence="2" id="KW-1185">Reference proteome</keyword>
<dbReference type="EMBL" id="PQXN01000019">
    <property type="protein sequence ID" value="TGO62524.1"/>
    <property type="molecule type" value="Genomic_DNA"/>
</dbReference>
<accession>A0A4Z1IPH3</accession>
<dbReference type="AlphaFoldDB" id="A0A4Z1IPH3"/>
<reference evidence="1 2" key="1">
    <citation type="submission" date="2017-12" db="EMBL/GenBank/DDBJ databases">
        <title>Comparative genomics of Botrytis spp.</title>
        <authorList>
            <person name="Valero-Jimenez C.A."/>
            <person name="Tapia P."/>
            <person name="Veloso J."/>
            <person name="Silva-Moreno E."/>
            <person name="Staats M."/>
            <person name="Valdes J.H."/>
            <person name="Van Kan J.A.L."/>
        </authorList>
    </citation>
    <scope>NUCLEOTIDE SEQUENCE [LARGE SCALE GENOMIC DNA]</scope>
    <source>
        <strain evidence="1 2">MUCL11595</strain>
    </source>
</reference>
<protein>
    <submittedName>
        <fullName evidence="1">Uncharacterized protein</fullName>
    </submittedName>
</protein>
<evidence type="ECO:0000313" key="2">
    <source>
        <dbReference type="Proteomes" id="UP000297527"/>
    </source>
</evidence>
<gene>
    <name evidence="1" type="ORF">BCON_0019g00600</name>
</gene>
<dbReference type="OrthoDB" id="3560511at2759"/>
<name>A0A4Z1IPH3_9HELO</name>
<dbReference type="Proteomes" id="UP000297527">
    <property type="component" value="Unassembled WGS sequence"/>
</dbReference>
<organism evidence="1 2">
    <name type="scientific">Botryotinia convoluta</name>
    <dbReference type="NCBI Taxonomy" id="54673"/>
    <lineage>
        <taxon>Eukaryota</taxon>
        <taxon>Fungi</taxon>
        <taxon>Dikarya</taxon>
        <taxon>Ascomycota</taxon>
        <taxon>Pezizomycotina</taxon>
        <taxon>Leotiomycetes</taxon>
        <taxon>Helotiales</taxon>
        <taxon>Sclerotiniaceae</taxon>
        <taxon>Botryotinia</taxon>
    </lineage>
</organism>
<proteinExistence type="predicted"/>
<sequence>MAVLLTKISSRTANVTPDLLELRHNFERFTLFPHRLDITIMNCYKGILPIYRRTIKSSDFAAISKSTRRFKGYKSEEPLVLPRVVIDLDAPDNPAVRDYDEVKDNVLTPFQQQVVRSTEKAKTRRAKLVRKQLELGVEGFPRKGGKKNQRIRDQSLEHELAYNPDASPPTVTAMDLMTYALMGNPFMTKASKKPPHVRDIHMEGLFIAHSIDFKDTANMTIRALTEDFDISTDGQGGENVDTEGNRAIVRKRKERKKMLEIEEVEIEEQNVETHSREDNWR</sequence>
<comment type="caution">
    <text evidence="1">The sequence shown here is derived from an EMBL/GenBank/DDBJ whole genome shotgun (WGS) entry which is preliminary data.</text>
</comment>
<evidence type="ECO:0000313" key="1">
    <source>
        <dbReference type="EMBL" id="TGO62524.1"/>
    </source>
</evidence>